<dbReference type="Proteomes" id="UP000320762">
    <property type="component" value="Unassembled WGS sequence"/>
</dbReference>
<name>A0A550CG86_9AGAR</name>
<protein>
    <submittedName>
        <fullName evidence="1">Uncharacterized protein</fullName>
    </submittedName>
</protein>
<comment type="caution">
    <text evidence="1">The sequence shown here is derived from an EMBL/GenBank/DDBJ whole genome shotgun (WGS) entry which is preliminary data.</text>
</comment>
<accession>A0A550CG86</accession>
<gene>
    <name evidence="1" type="ORF">BD626DRAFT_629606</name>
</gene>
<proteinExistence type="predicted"/>
<dbReference type="AlphaFoldDB" id="A0A550CG86"/>
<sequence length="207" mass="23169">MSPPIYSAAAGSGAAQVQLTSQVPSNQNFYDHIVTPSRLPAALSPEVQPVALSQRDSPSRRTSPIVARRKRVEGPSATYSARQQLARARKAWKANVCEMVFSGLTPNARPVYVAILALALQRNYNQILNWFNNNRDHRTHQATVELEDPLTLRATRGAKYRVYPEMEDVARNMTIEQFAQLVEAERDRQMLLLGEDASMKVAPLLKK</sequence>
<dbReference type="EMBL" id="VDMD01000008">
    <property type="protein sequence ID" value="TRM63819.1"/>
    <property type="molecule type" value="Genomic_DNA"/>
</dbReference>
<evidence type="ECO:0000313" key="2">
    <source>
        <dbReference type="Proteomes" id="UP000320762"/>
    </source>
</evidence>
<keyword evidence="2" id="KW-1185">Reference proteome</keyword>
<evidence type="ECO:0000313" key="1">
    <source>
        <dbReference type="EMBL" id="TRM63819.1"/>
    </source>
</evidence>
<reference evidence="1 2" key="1">
    <citation type="journal article" date="2019" name="New Phytol.">
        <title>Comparative genomics reveals unique wood-decay strategies and fruiting body development in the Schizophyllaceae.</title>
        <authorList>
            <person name="Almasi E."/>
            <person name="Sahu N."/>
            <person name="Krizsan K."/>
            <person name="Balint B."/>
            <person name="Kovacs G.M."/>
            <person name="Kiss B."/>
            <person name="Cseklye J."/>
            <person name="Drula E."/>
            <person name="Henrissat B."/>
            <person name="Nagy I."/>
            <person name="Chovatia M."/>
            <person name="Adam C."/>
            <person name="LaButti K."/>
            <person name="Lipzen A."/>
            <person name="Riley R."/>
            <person name="Grigoriev I.V."/>
            <person name="Nagy L.G."/>
        </authorList>
    </citation>
    <scope>NUCLEOTIDE SEQUENCE [LARGE SCALE GENOMIC DNA]</scope>
    <source>
        <strain evidence="1 2">NL-1724</strain>
    </source>
</reference>
<dbReference type="OrthoDB" id="2963517at2759"/>
<organism evidence="1 2">
    <name type="scientific">Schizophyllum amplum</name>
    <dbReference type="NCBI Taxonomy" id="97359"/>
    <lineage>
        <taxon>Eukaryota</taxon>
        <taxon>Fungi</taxon>
        <taxon>Dikarya</taxon>
        <taxon>Basidiomycota</taxon>
        <taxon>Agaricomycotina</taxon>
        <taxon>Agaricomycetes</taxon>
        <taxon>Agaricomycetidae</taxon>
        <taxon>Agaricales</taxon>
        <taxon>Schizophyllaceae</taxon>
        <taxon>Schizophyllum</taxon>
    </lineage>
</organism>